<feature type="domain" description="ABC transporter substrate-binding protein PnrA-like" evidence="3">
    <location>
        <begin position="34"/>
        <end position="308"/>
    </location>
</feature>
<evidence type="ECO:0000259" key="3">
    <source>
        <dbReference type="Pfam" id="PF02608"/>
    </source>
</evidence>
<evidence type="ECO:0000313" key="4">
    <source>
        <dbReference type="EMBL" id="RBP07390.1"/>
    </source>
</evidence>
<evidence type="ECO:0000256" key="1">
    <source>
        <dbReference type="ARBA" id="ARBA00022729"/>
    </source>
</evidence>
<dbReference type="InterPro" id="IPR006311">
    <property type="entry name" value="TAT_signal"/>
</dbReference>
<gene>
    <name evidence="4" type="ORF">DFR50_12735</name>
</gene>
<dbReference type="Proteomes" id="UP000253529">
    <property type="component" value="Unassembled WGS sequence"/>
</dbReference>
<name>A0A366F097_9HYPH</name>
<proteinExistence type="predicted"/>
<evidence type="ECO:0000256" key="2">
    <source>
        <dbReference type="SAM" id="SignalP"/>
    </source>
</evidence>
<dbReference type="EMBL" id="QNRK01000027">
    <property type="protein sequence ID" value="RBP07390.1"/>
    <property type="molecule type" value="Genomic_DNA"/>
</dbReference>
<dbReference type="OrthoDB" id="9781639at2"/>
<keyword evidence="1 2" id="KW-0732">Signal</keyword>
<keyword evidence="5" id="KW-1185">Reference proteome</keyword>
<dbReference type="InterPro" id="IPR052910">
    <property type="entry name" value="ABC-Purine-Binding"/>
</dbReference>
<dbReference type="CDD" id="cd19963">
    <property type="entry name" value="PBP1_BMP-like"/>
    <property type="match status" value="1"/>
</dbReference>
<reference evidence="4 5" key="1">
    <citation type="submission" date="2018-06" db="EMBL/GenBank/DDBJ databases">
        <title>Genomic Encyclopedia of Type Strains, Phase IV (KMG-IV): sequencing the most valuable type-strain genomes for metagenomic binning, comparative biology and taxonomic classification.</title>
        <authorList>
            <person name="Goeker M."/>
        </authorList>
    </citation>
    <scope>NUCLEOTIDE SEQUENCE [LARGE SCALE GENOMIC DNA]</scope>
    <source>
        <strain evidence="4 5">DSM 24875</strain>
    </source>
</reference>
<dbReference type="Gene3D" id="3.40.50.2300">
    <property type="match status" value="2"/>
</dbReference>
<dbReference type="Pfam" id="PF02608">
    <property type="entry name" value="Bmp"/>
    <property type="match status" value="1"/>
</dbReference>
<comment type="caution">
    <text evidence="4">The sequence shown here is derived from an EMBL/GenBank/DDBJ whole genome shotgun (WGS) entry which is preliminary data.</text>
</comment>
<dbReference type="PROSITE" id="PS51318">
    <property type="entry name" value="TAT"/>
    <property type="match status" value="1"/>
</dbReference>
<evidence type="ECO:0000313" key="5">
    <source>
        <dbReference type="Proteomes" id="UP000253529"/>
    </source>
</evidence>
<sequence>MSLVTRRNFVKSAAAAGLAMPALGGRALAAEPLKIAFIYLGPIGDFGWTWAHNKGRLAVEEALKGKVKTTYVENVKEDASAIPILKDLAQQGNKLIFTTSYGYMDQTVEVAKQFPDVKFEHATGYKTLPNLGVYNSRFYQGRAVEGTIAGHMSKSGVIGYLGSYKVPEVVMGVNSFTLAAQAVNPKITTKLVMIDSWFDPAKEAAAVQTLINLGCDVIAQHTDSPAGLQVCEQRKAWCFGQGADMHKFAPKTQLTAIEDIWGPYYISRAKAVLDGTWKSEDTWWGMKEGTVVMSPFAPFMPADVKAAAEKIIASTKDGSFDVFTGEIRDQSGAVKVAKGERMPDKDLAVMDWYVQGVQS</sequence>
<protein>
    <submittedName>
        <fullName evidence="4">Nucleoside-binding protein</fullName>
    </submittedName>
</protein>
<feature type="signal peptide" evidence="2">
    <location>
        <begin position="1"/>
        <end position="29"/>
    </location>
</feature>
<organism evidence="4 5">
    <name type="scientific">Roseiarcus fermentans</name>
    <dbReference type="NCBI Taxonomy" id="1473586"/>
    <lineage>
        <taxon>Bacteria</taxon>
        <taxon>Pseudomonadati</taxon>
        <taxon>Pseudomonadota</taxon>
        <taxon>Alphaproteobacteria</taxon>
        <taxon>Hyphomicrobiales</taxon>
        <taxon>Roseiarcaceae</taxon>
        <taxon>Roseiarcus</taxon>
    </lineage>
</organism>
<dbReference type="PANTHER" id="PTHR43208:SF1">
    <property type="entry name" value="ABC TRANSPORTER SUBSTRATE-BINDING PROTEIN"/>
    <property type="match status" value="1"/>
</dbReference>
<dbReference type="InterPro" id="IPR003760">
    <property type="entry name" value="PnrA-like"/>
</dbReference>
<dbReference type="AlphaFoldDB" id="A0A366F097"/>
<accession>A0A366F097</accession>
<dbReference type="GO" id="GO:0005886">
    <property type="term" value="C:plasma membrane"/>
    <property type="evidence" value="ECO:0007669"/>
    <property type="project" value="InterPro"/>
</dbReference>
<dbReference type="PANTHER" id="PTHR43208">
    <property type="entry name" value="ABC TRANSPORTER SUBSTRATE-BINDING PROTEIN"/>
    <property type="match status" value="1"/>
</dbReference>
<feature type="chain" id="PRO_5017059446" evidence="2">
    <location>
        <begin position="30"/>
        <end position="359"/>
    </location>
</feature>